<evidence type="ECO:0000256" key="1">
    <source>
        <dbReference type="SAM" id="Phobius"/>
    </source>
</evidence>
<name>A0A9W6FQV6_9MICO</name>
<organism evidence="2 3">
    <name type="scientific">Agromyces rhizosphaerae</name>
    <dbReference type="NCBI Taxonomy" id="88374"/>
    <lineage>
        <taxon>Bacteria</taxon>
        <taxon>Bacillati</taxon>
        <taxon>Actinomycetota</taxon>
        <taxon>Actinomycetes</taxon>
        <taxon>Micrococcales</taxon>
        <taxon>Microbacteriaceae</taxon>
        <taxon>Agromyces</taxon>
    </lineage>
</organism>
<keyword evidence="3" id="KW-1185">Reference proteome</keyword>
<proteinExistence type="predicted"/>
<dbReference type="EMBL" id="BSDP01000001">
    <property type="protein sequence ID" value="GLI26478.1"/>
    <property type="molecule type" value="Genomic_DNA"/>
</dbReference>
<dbReference type="Proteomes" id="UP001144396">
    <property type="component" value="Unassembled WGS sequence"/>
</dbReference>
<evidence type="ECO:0000313" key="2">
    <source>
        <dbReference type="EMBL" id="GLI26478.1"/>
    </source>
</evidence>
<evidence type="ECO:0008006" key="4">
    <source>
        <dbReference type="Google" id="ProtNLM"/>
    </source>
</evidence>
<gene>
    <name evidence="2" type="ORF">ARHIZOSPH14_07200</name>
</gene>
<keyword evidence="1" id="KW-1133">Transmembrane helix</keyword>
<feature type="transmembrane region" description="Helical" evidence="1">
    <location>
        <begin position="79"/>
        <end position="97"/>
    </location>
</feature>
<keyword evidence="1" id="KW-0472">Membrane</keyword>
<dbReference type="AlphaFoldDB" id="A0A9W6FQV6"/>
<comment type="caution">
    <text evidence="2">The sequence shown here is derived from an EMBL/GenBank/DDBJ whole genome shotgun (WGS) entry which is preliminary data.</text>
</comment>
<dbReference type="RefSeq" id="WP_281882479.1">
    <property type="nucleotide sequence ID" value="NZ_BSDP01000001.1"/>
</dbReference>
<protein>
    <recommendedName>
        <fullName evidence="4">Cell division protein FtsK</fullName>
    </recommendedName>
</protein>
<accession>A0A9W6FQV6</accession>
<keyword evidence="1" id="KW-0812">Transmembrane</keyword>
<sequence>MHDTLDRTPDASLSTLPGAAVLRRTHRLLYTAIGTAIAYSVLSSGSKEYRADPAGALDGNTQGTDAAYTGVTLSLQPSGIAYLAIAVIVLFAIGRVLRRATDEASAIRILDRAALVMIGVVIAWTIVAHISFWSIPLEGIDPNLPALPGVVFGNVRVDVS</sequence>
<evidence type="ECO:0000313" key="3">
    <source>
        <dbReference type="Proteomes" id="UP001144396"/>
    </source>
</evidence>
<feature type="transmembrane region" description="Helical" evidence="1">
    <location>
        <begin position="109"/>
        <end position="135"/>
    </location>
</feature>
<reference evidence="2" key="1">
    <citation type="submission" date="2022-12" db="EMBL/GenBank/DDBJ databases">
        <title>Reference genome sequencing for broad-spectrum identification of bacterial and archaeal isolates by mass spectrometry.</title>
        <authorList>
            <person name="Sekiguchi Y."/>
            <person name="Tourlousse D.M."/>
        </authorList>
    </citation>
    <scope>NUCLEOTIDE SEQUENCE</scope>
    <source>
        <strain evidence="2">14</strain>
    </source>
</reference>